<dbReference type="Proteomes" id="UP000052943">
    <property type="component" value="Unassembled WGS sequence"/>
</dbReference>
<dbReference type="PANTHER" id="PTHR45733">
    <property type="entry name" value="FORMIN-J"/>
    <property type="match status" value="1"/>
</dbReference>
<accession>A0A0W8CGT2</accession>
<dbReference type="PROSITE" id="PS51444">
    <property type="entry name" value="FH2"/>
    <property type="match status" value="1"/>
</dbReference>
<feature type="region of interest" description="Disordered" evidence="1">
    <location>
        <begin position="42"/>
        <end position="79"/>
    </location>
</feature>
<evidence type="ECO:0000313" key="4">
    <source>
        <dbReference type="Proteomes" id="UP000052943"/>
    </source>
</evidence>
<dbReference type="Pfam" id="PF02181">
    <property type="entry name" value="FH2"/>
    <property type="match status" value="1"/>
</dbReference>
<evidence type="ECO:0000256" key="1">
    <source>
        <dbReference type="SAM" id="MobiDB-lite"/>
    </source>
</evidence>
<dbReference type="InterPro" id="IPR051144">
    <property type="entry name" value="Formin_homology_domain"/>
</dbReference>
<gene>
    <name evidence="3" type="ORF">AM587_10016403</name>
</gene>
<dbReference type="STRING" id="4790.A0A0W8CGT2"/>
<dbReference type="SUPFAM" id="SSF101447">
    <property type="entry name" value="Formin homology 2 domain (FH2 domain)"/>
    <property type="match status" value="1"/>
</dbReference>
<dbReference type="OrthoDB" id="1668162at2759"/>
<proteinExistence type="predicted"/>
<dbReference type="Pfam" id="PF10152">
    <property type="entry name" value="CCDC53"/>
    <property type="match status" value="1"/>
</dbReference>
<evidence type="ECO:0000259" key="2">
    <source>
        <dbReference type="PROSITE" id="PS51444"/>
    </source>
</evidence>
<dbReference type="AlphaFoldDB" id="A0A0W8CGT2"/>
<dbReference type="InterPro" id="IPR042201">
    <property type="entry name" value="FH2_Formin_sf"/>
</dbReference>
<dbReference type="InterPro" id="IPR019309">
    <property type="entry name" value="WASHC3"/>
</dbReference>
<dbReference type="InterPro" id="IPR015425">
    <property type="entry name" value="FH2_Formin"/>
</dbReference>
<reference evidence="3 4" key="1">
    <citation type="submission" date="2015-11" db="EMBL/GenBank/DDBJ databases">
        <title>Genomes and virulence difference between two physiological races of Phytophthora nicotianae.</title>
        <authorList>
            <person name="Liu H."/>
            <person name="Ma X."/>
            <person name="Yu H."/>
            <person name="Fang D."/>
            <person name="Li Y."/>
            <person name="Wang X."/>
            <person name="Wang W."/>
            <person name="Dong Y."/>
            <person name="Xiao B."/>
        </authorList>
    </citation>
    <scope>NUCLEOTIDE SEQUENCE [LARGE SCALE GENOMIC DNA]</scope>
    <source>
        <strain evidence="4">race 0</strain>
    </source>
</reference>
<organism evidence="3 4">
    <name type="scientific">Phytophthora nicotianae</name>
    <name type="common">Potato buckeye rot agent</name>
    <name type="synonym">Phytophthora parasitica</name>
    <dbReference type="NCBI Taxonomy" id="4792"/>
    <lineage>
        <taxon>Eukaryota</taxon>
        <taxon>Sar</taxon>
        <taxon>Stramenopiles</taxon>
        <taxon>Oomycota</taxon>
        <taxon>Peronosporomycetes</taxon>
        <taxon>Peronosporales</taxon>
        <taxon>Peronosporaceae</taxon>
        <taxon>Phytophthora</taxon>
    </lineage>
</organism>
<dbReference type="Gene3D" id="1.20.58.2220">
    <property type="entry name" value="Formin, FH2 domain"/>
    <property type="match status" value="1"/>
</dbReference>
<evidence type="ECO:0000313" key="3">
    <source>
        <dbReference type="EMBL" id="KUF83269.1"/>
    </source>
</evidence>
<dbReference type="GO" id="GO:0071203">
    <property type="term" value="C:WASH complex"/>
    <property type="evidence" value="ECO:0007669"/>
    <property type="project" value="InterPro"/>
</dbReference>
<feature type="domain" description="FH2" evidence="2">
    <location>
        <begin position="128"/>
        <end position="534"/>
    </location>
</feature>
<dbReference type="PANTHER" id="PTHR45733:SF8">
    <property type="entry name" value="FORMIN-J"/>
    <property type="match status" value="1"/>
</dbReference>
<protein>
    <submittedName>
        <fullName evidence="3">Formin protein 14</fullName>
    </submittedName>
</protein>
<sequence>MFLAQIRLRAAEKLESQAGILRLIGGDSLTPTRAWMDEIPEEPERLKQPEQPEESQQQVQHLLTPEEENNAKAEPDPVAEDPLARYRAMLKVGVPRPAVERQMLKNGINPAALNGPVLEETTVIQHSPEPVANATTKRRRWHWNEVPAADRAPPPLSGSVWTRDNEEDACQRVSTLSQARIQELFVREIDNQVEGDDRDSLVSMTSDAEVALAVQHSSTSVKNEKVQVMKGTKGTNLEFVVSRLKHPFAKVAQDVNILTAMYLQDTDIKTILAMWPSVAEQVILDEYSGDFDSLGRCEQFLVKIRAVPMAKEKLQCLLLKLELQSRAEDLKQLVELVTRALNQICSSSKFNEVIRLLRDFGNLANEEFVGNYRARFSLESLLNLSHTKAFDKKTTIFDGFLYLLRTEKDGNLANFYEEINLVLQCKGVSVGGLTVEMNQLREGHQLVKSVALASSKLSDRDAKLAQDAFNQFADEIDDRLRGVQESFDKMEASHRAFLSWFEENPNVPLDQHLKEIVQFASEVKDRFAVLNWCL</sequence>
<comment type="caution">
    <text evidence="3">The sequence shown here is derived from an EMBL/GenBank/DDBJ whole genome shotgun (WGS) entry which is preliminary data.</text>
</comment>
<dbReference type="EMBL" id="LNFO01003337">
    <property type="protein sequence ID" value="KUF83269.1"/>
    <property type="molecule type" value="Genomic_DNA"/>
</dbReference>
<name>A0A0W8CGT2_PHYNI</name>
<dbReference type="SMART" id="SM00498">
    <property type="entry name" value="FH2"/>
    <property type="match status" value="1"/>
</dbReference>